<comment type="caution">
    <text evidence="4">The sequence shown here is derived from an EMBL/GenBank/DDBJ whole genome shotgun (WGS) entry which is preliminary data.</text>
</comment>
<reference evidence="4" key="1">
    <citation type="submission" date="2019-10" db="EMBL/GenBank/DDBJ databases">
        <authorList>
            <consortium name="DOE Joint Genome Institute"/>
            <person name="Kuo A."/>
            <person name="Miyauchi S."/>
            <person name="Kiss E."/>
            <person name="Drula E."/>
            <person name="Kohler A."/>
            <person name="Sanchez-Garcia M."/>
            <person name="Andreopoulos B."/>
            <person name="Barry K.W."/>
            <person name="Bonito G."/>
            <person name="Buee M."/>
            <person name="Carver A."/>
            <person name="Chen C."/>
            <person name="Cichocki N."/>
            <person name="Clum A."/>
            <person name="Culley D."/>
            <person name="Crous P.W."/>
            <person name="Fauchery L."/>
            <person name="Girlanda M."/>
            <person name="Hayes R."/>
            <person name="Keri Z."/>
            <person name="LaButti K."/>
            <person name="Lipzen A."/>
            <person name="Lombard V."/>
            <person name="Magnuson J."/>
            <person name="Maillard F."/>
            <person name="Morin E."/>
            <person name="Murat C."/>
            <person name="Nolan M."/>
            <person name="Ohm R."/>
            <person name="Pangilinan J."/>
            <person name="Pereira M."/>
            <person name="Perotto S."/>
            <person name="Peter M."/>
            <person name="Riley R."/>
            <person name="Sitrit Y."/>
            <person name="Stielow B."/>
            <person name="Szollosi G."/>
            <person name="Zifcakova L."/>
            <person name="Stursova M."/>
            <person name="Spatafora J.W."/>
            <person name="Tedersoo L."/>
            <person name="Vaario L.-M."/>
            <person name="Yamada A."/>
            <person name="Yan M."/>
            <person name="Wang P."/>
            <person name="Xu J."/>
            <person name="Bruns T."/>
            <person name="Baldrian P."/>
            <person name="Vilgalys R."/>
            <person name="Henrissat B."/>
            <person name="Grigoriev I.V."/>
            <person name="Hibbett D."/>
            <person name="Nagy L.G."/>
            <person name="Martin F.M."/>
        </authorList>
    </citation>
    <scope>NUCLEOTIDE SEQUENCE</scope>
    <source>
        <strain evidence="4">Prilba</strain>
    </source>
</reference>
<keyword evidence="5" id="KW-1185">Reference proteome</keyword>
<dbReference type="PANTHER" id="PTHR10366">
    <property type="entry name" value="NAD DEPENDENT EPIMERASE/DEHYDRATASE"/>
    <property type="match status" value="1"/>
</dbReference>
<dbReference type="InterPro" id="IPR050425">
    <property type="entry name" value="NAD(P)_dehydrat-like"/>
</dbReference>
<dbReference type="Proteomes" id="UP000759537">
    <property type="component" value="Unassembled WGS sequence"/>
</dbReference>
<evidence type="ECO:0000256" key="2">
    <source>
        <dbReference type="ARBA" id="ARBA00023445"/>
    </source>
</evidence>
<dbReference type="OrthoDB" id="2735536at2759"/>
<reference evidence="4" key="2">
    <citation type="journal article" date="2020" name="Nat. Commun.">
        <title>Large-scale genome sequencing of mycorrhizal fungi provides insights into the early evolution of symbiotic traits.</title>
        <authorList>
            <person name="Miyauchi S."/>
            <person name="Kiss E."/>
            <person name="Kuo A."/>
            <person name="Drula E."/>
            <person name="Kohler A."/>
            <person name="Sanchez-Garcia M."/>
            <person name="Morin E."/>
            <person name="Andreopoulos B."/>
            <person name="Barry K.W."/>
            <person name="Bonito G."/>
            <person name="Buee M."/>
            <person name="Carver A."/>
            <person name="Chen C."/>
            <person name="Cichocki N."/>
            <person name="Clum A."/>
            <person name="Culley D."/>
            <person name="Crous P.W."/>
            <person name="Fauchery L."/>
            <person name="Girlanda M."/>
            <person name="Hayes R.D."/>
            <person name="Keri Z."/>
            <person name="LaButti K."/>
            <person name="Lipzen A."/>
            <person name="Lombard V."/>
            <person name="Magnuson J."/>
            <person name="Maillard F."/>
            <person name="Murat C."/>
            <person name="Nolan M."/>
            <person name="Ohm R.A."/>
            <person name="Pangilinan J."/>
            <person name="Pereira M.F."/>
            <person name="Perotto S."/>
            <person name="Peter M."/>
            <person name="Pfister S."/>
            <person name="Riley R."/>
            <person name="Sitrit Y."/>
            <person name="Stielow J.B."/>
            <person name="Szollosi G."/>
            <person name="Zifcakova L."/>
            <person name="Stursova M."/>
            <person name="Spatafora J.W."/>
            <person name="Tedersoo L."/>
            <person name="Vaario L.M."/>
            <person name="Yamada A."/>
            <person name="Yan M."/>
            <person name="Wang P."/>
            <person name="Xu J."/>
            <person name="Bruns T."/>
            <person name="Baldrian P."/>
            <person name="Vilgalys R."/>
            <person name="Dunand C."/>
            <person name="Henrissat B."/>
            <person name="Grigoriev I.V."/>
            <person name="Hibbett D."/>
            <person name="Nagy L.G."/>
            <person name="Martin F.M."/>
        </authorList>
    </citation>
    <scope>NUCLEOTIDE SEQUENCE</scope>
    <source>
        <strain evidence="4">Prilba</strain>
    </source>
</reference>
<feature type="domain" description="NAD-dependent epimerase/dehydratase" evidence="3">
    <location>
        <begin position="10"/>
        <end position="263"/>
    </location>
</feature>
<protein>
    <submittedName>
        <fullName evidence="4">D-lactaldehyde dehydrogenase</fullName>
    </submittedName>
</protein>
<evidence type="ECO:0000313" key="4">
    <source>
        <dbReference type="EMBL" id="KAF8468036.1"/>
    </source>
</evidence>
<dbReference type="GO" id="GO:0016616">
    <property type="term" value="F:oxidoreductase activity, acting on the CH-OH group of donors, NAD or NADP as acceptor"/>
    <property type="evidence" value="ECO:0007669"/>
    <property type="project" value="TreeGrafter"/>
</dbReference>
<dbReference type="InterPro" id="IPR036291">
    <property type="entry name" value="NAD(P)-bd_dom_sf"/>
</dbReference>
<evidence type="ECO:0000256" key="1">
    <source>
        <dbReference type="ARBA" id="ARBA00023002"/>
    </source>
</evidence>
<accession>A0A9P5JW99</accession>
<dbReference type="SUPFAM" id="SSF51735">
    <property type="entry name" value="NAD(P)-binding Rossmann-fold domains"/>
    <property type="match status" value="1"/>
</dbReference>
<gene>
    <name evidence="4" type="ORF">DFH94DRAFT_284818</name>
</gene>
<dbReference type="EMBL" id="WHVB01000033">
    <property type="protein sequence ID" value="KAF8468036.1"/>
    <property type="molecule type" value="Genomic_DNA"/>
</dbReference>
<keyword evidence="1" id="KW-0560">Oxidoreductase</keyword>
<proteinExistence type="inferred from homology"/>
<dbReference type="Pfam" id="PF01370">
    <property type="entry name" value="Epimerase"/>
    <property type="match status" value="1"/>
</dbReference>
<dbReference type="Gene3D" id="3.40.50.720">
    <property type="entry name" value="NAD(P)-binding Rossmann-like Domain"/>
    <property type="match status" value="1"/>
</dbReference>
<dbReference type="AlphaFoldDB" id="A0A9P5JW99"/>
<comment type="similarity">
    <text evidence="2">Belongs to the NAD(P)-dependent epimerase/dehydratase family. Dihydroflavonol-4-reductase subfamily.</text>
</comment>
<evidence type="ECO:0000313" key="5">
    <source>
        <dbReference type="Proteomes" id="UP000759537"/>
    </source>
</evidence>
<name>A0A9P5JW99_9AGAM</name>
<dbReference type="InterPro" id="IPR001509">
    <property type="entry name" value="Epimerase_deHydtase"/>
</dbReference>
<dbReference type="PANTHER" id="PTHR10366:SF564">
    <property type="entry name" value="STEROL-4-ALPHA-CARBOXYLATE 3-DEHYDROGENASE, DECARBOXYLATING"/>
    <property type="match status" value="1"/>
</dbReference>
<organism evidence="4 5">
    <name type="scientific">Russula ochroleuca</name>
    <dbReference type="NCBI Taxonomy" id="152965"/>
    <lineage>
        <taxon>Eukaryota</taxon>
        <taxon>Fungi</taxon>
        <taxon>Dikarya</taxon>
        <taxon>Basidiomycota</taxon>
        <taxon>Agaricomycotina</taxon>
        <taxon>Agaricomycetes</taxon>
        <taxon>Russulales</taxon>
        <taxon>Russulaceae</taxon>
        <taxon>Russula</taxon>
    </lineage>
</organism>
<sequence length="297" mass="32068">MVAVSPPAKVLVTCANGYFATWVFKTYLEAGYSVRGTVRSLSQGAFLIDKFAHYGDRFELVVVEDITKDGAFDEAVKGVDAIAYTASPFHYKSTNPDDLIIPAVRGTTSILNSALRHGSTLKRLILTSSVATVREDTAVPHAFTESNWNDSAVERVKTKGSRAGPVTIYMASKTLVEKVAWKFVAAHRSEISWDLVVMNPPWIFGPSLNPAPTVDDINTSQREIHDSLSGARTSAQLRGQGNWVHVAVAAEAHVRATSAVAASGQRIIVKSGPFFYQDLLDLAAELGIPNVPQGEPA</sequence>
<evidence type="ECO:0000259" key="3">
    <source>
        <dbReference type="Pfam" id="PF01370"/>
    </source>
</evidence>